<gene>
    <name evidence="1" type="ORF">KIN20_018884</name>
</gene>
<sequence length="53" mass="5734">MAVGRAGKTQAAAEAIREVFEGLTWATNAMKNSNARSAKMQTISCNNESMKEK</sequence>
<protein>
    <submittedName>
        <fullName evidence="1">Uncharacterized protein</fullName>
    </submittedName>
</protein>
<organism evidence="1 2">
    <name type="scientific">Parelaphostrongylus tenuis</name>
    <name type="common">Meningeal worm</name>
    <dbReference type="NCBI Taxonomy" id="148309"/>
    <lineage>
        <taxon>Eukaryota</taxon>
        <taxon>Metazoa</taxon>
        <taxon>Ecdysozoa</taxon>
        <taxon>Nematoda</taxon>
        <taxon>Chromadorea</taxon>
        <taxon>Rhabditida</taxon>
        <taxon>Rhabditina</taxon>
        <taxon>Rhabditomorpha</taxon>
        <taxon>Strongyloidea</taxon>
        <taxon>Metastrongylidae</taxon>
        <taxon>Parelaphostrongylus</taxon>
    </lineage>
</organism>
<reference evidence="1" key="1">
    <citation type="submission" date="2021-06" db="EMBL/GenBank/DDBJ databases">
        <title>Parelaphostrongylus tenuis whole genome reference sequence.</title>
        <authorList>
            <person name="Garwood T.J."/>
            <person name="Larsen P.A."/>
            <person name="Fountain-Jones N.M."/>
            <person name="Garbe J.R."/>
            <person name="Macchietto M.G."/>
            <person name="Kania S.A."/>
            <person name="Gerhold R.W."/>
            <person name="Richards J.E."/>
            <person name="Wolf T.M."/>
        </authorList>
    </citation>
    <scope>NUCLEOTIDE SEQUENCE</scope>
    <source>
        <strain evidence="1">MNPRO001-30</strain>
        <tissue evidence="1">Meninges</tissue>
    </source>
</reference>
<evidence type="ECO:0000313" key="2">
    <source>
        <dbReference type="Proteomes" id="UP001196413"/>
    </source>
</evidence>
<dbReference type="AlphaFoldDB" id="A0AAD5MNN2"/>
<name>A0AAD5MNN2_PARTN</name>
<accession>A0AAD5MNN2</accession>
<proteinExistence type="predicted"/>
<dbReference type="Proteomes" id="UP001196413">
    <property type="component" value="Unassembled WGS sequence"/>
</dbReference>
<dbReference type="EMBL" id="JAHQIW010003759">
    <property type="protein sequence ID" value="KAJ1360023.1"/>
    <property type="molecule type" value="Genomic_DNA"/>
</dbReference>
<keyword evidence="2" id="KW-1185">Reference proteome</keyword>
<comment type="caution">
    <text evidence="1">The sequence shown here is derived from an EMBL/GenBank/DDBJ whole genome shotgun (WGS) entry which is preliminary data.</text>
</comment>
<evidence type="ECO:0000313" key="1">
    <source>
        <dbReference type="EMBL" id="KAJ1360023.1"/>
    </source>
</evidence>